<comment type="caution">
    <text evidence="5">The sequence shown here is derived from an EMBL/GenBank/DDBJ whole genome shotgun (WGS) entry which is preliminary data.</text>
</comment>
<proteinExistence type="predicted"/>
<dbReference type="EMBL" id="WJXA01000007">
    <property type="protein sequence ID" value="KAF7138620.1"/>
    <property type="molecule type" value="Genomic_DNA"/>
</dbReference>
<feature type="coiled-coil region" evidence="1">
    <location>
        <begin position="329"/>
        <end position="356"/>
    </location>
</feature>
<evidence type="ECO:0000259" key="3">
    <source>
        <dbReference type="Pfam" id="PF04784"/>
    </source>
</evidence>
<feature type="coiled-coil region" evidence="1">
    <location>
        <begin position="150"/>
        <end position="223"/>
    </location>
</feature>
<dbReference type="OrthoDB" id="418495at2759"/>
<dbReference type="AlphaFoldDB" id="A0A834LJF2"/>
<evidence type="ECO:0000313" key="5">
    <source>
        <dbReference type="EMBL" id="KAF7138620.1"/>
    </source>
</evidence>
<feature type="domain" description="DUF547" evidence="3">
    <location>
        <begin position="471"/>
        <end position="627"/>
    </location>
</feature>
<dbReference type="PANTHER" id="PTHR46248:SF9">
    <property type="entry name" value="EXPRESSED PROTEIN"/>
    <property type="match status" value="1"/>
</dbReference>
<gene>
    <name evidence="5" type="ORF">RHSIM_Rhsim07G0231500</name>
</gene>
<dbReference type="Proteomes" id="UP000626092">
    <property type="component" value="Unassembled WGS sequence"/>
</dbReference>
<evidence type="ECO:0000256" key="2">
    <source>
        <dbReference type="SAM" id="MobiDB-lite"/>
    </source>
</evidence>
<reference evidence="5" key="1">
    <citation type="submission" date="2019-11" db="EMBL/GenBank/DDBJ databases">
        <authorList>
            <person name="Liu Y."/>
            <person name="Hou J."/>
            <person name="Li T.-Q."/>
            <person name="Guan C.-H."/>
            <person name="Wu X."/>
            <person name="Wu H.-Z."/>
            <person name="Ling F."/>
            <person name="Zhang R."/>
            <person name="Shi X.-G."/>
            <person name="Ren J.-P."/>
            <person name="Chen E.-F."/>
            <person name="Sun J.-M."/>
        </authorList>
    </citation>
    <scope>NUCLEOTIDE SEQUENCE</scope>
    <source>
        <strain evidence="5">Adult_tree_wgs_1</strain>
        <tissue evidence="5">Leaves</tissue>
    </source>
</reference>
<dbReference type="Pfam" id="PF14389">
    <property type="entry name" value="Lzipper-MIP1"/>
    <property type="match status" value="1"/>
</dbReference>
<dbReference type="PANTHER" id="PTHR46248">
    <property type="entry name" value="EXPRESSED PROTEIN"/>
    <property type="match status" value="1"/>
</dbReference>
<dbReference type="InterPro" id="IPR025757">
    <property type="entry name" value="MIP1_Leuzipper"/>
</dbReference>
<evidence type="ECO:0000256" key="1">
    <source>
        <dbReference type="SAM" id="Coils"/>
    </source>
</evidence>
<dbReference type="InterPro" id="IPR006869">
    <property type="entry name" value="DUF547"/>
</dbReference>
<evidence type="ECO:0000313" key="6">
    <source>
        <dbReference type="Proteomes" id="UP000626092"/>
    </source>
</evidence>
<feature type="region of interest" description="Disordered" evidence="2">
    <location>
        <begin position="258"/>
        <end position="306"/>
    </location>
</feature>
<feature type="compositionally biased region" description="Basic and acidic residues" evidence="2">
    <location>
        <begin position="263"/>
        <end position="283"/>
    </location>
</feature>
<organism evidence="5 6">
    <name type="scientific">Rhododendron simsii</name>
    <name type="common">Sims's rhododendron</name>
    <dbReference type="NCBI Taxonomy" id="118357"/>
    <lineage>
        <taxon>Eukaryota</taxon>
        <taxon>Viridiplantae</taxon>
        <taxon>Streptophyta</taxon>
        <taxon>Embryophyta</taxon>
        <taxon>Tracheophyta</taxon>
        <taxon>Spermatophyta</taxon>
        <taxon>Magnoliopsida</taxon>
        <taxon>eudicotyledons</taxon>
        <taxon>Gunneridae</taxon>
        <taxon>Pentapetalae</taxon>
        <taxon>asterids</taxon>
        <taxon>Ericales</taxon>
        <taxon>Ericaceae</taxon>
        <taxon>Ericoideae</taxon>
        <taxon>Rhodoreae</taxon>
        <taxon>Rhododendron</taxon>
    </lineage>
</organism>
<sequence length="707" mass="80286">MLRMAKKKKKKVQLTVVILSLSPEQIHAYGITYTYHLYLLAHPLPLVLNHLIPSIDDFSSSRAHYPYSYLLGLVLMLIRFTQIEEFWISLAVCGLIEDEQHQRSEEFGVYEVSNEARKSNLPDKVEMQGSMLMDAEKATTSGGGSTRERRMALQQDVNKLKKKLRHEENVHNALQRAFTRPLGSLPRLPPYLPPYTLELVAEVAVLEEEVVRLEEQVVRFRQGLYQEAVFICSSKRNLESSADFYDLPMKNYKQKQFKFSPQTKDDGQQKENQPRTNSTKEKQLSNSKAPAVKTRAKRPPIDSRPAEKLLNPQKMQVCSDVKKILTLCIVERTTSIVQLEARIEDHEREEAATNAIQGQRLPGVENPTKISEDILKCLSSIFLRMSPSNNRSTWDTLSSLSVLNSCEDWEATGFKDPYGICSEFGRRDIGPYKHLFAVEALSINPTRKTNSVFLVRRLKILLRKLASVNLKGLTHQEKLAFWINTYNSCVMNAFLEHGIPASPEMVVELIRKATVDVGGHLVDAMTIEHFILRRPYHSKYVSGAPSLSMSLERNLLDICTLYIISHQTFANGTKNDEMTACSAFGLELSEPLVTFALSCGSWSSPAVRVYTASEVENELEVAKKEYLQAAVGISTKMKLLGIPKLLDWYLLDFAKDLGSFLDWICLQLPSELGKEAIKCLERGKGEPLSQFVKVMPYEFNFRYLIFA</sequence>
<keyword evidence="1" id="KW-0175">Coiled coil</keyword>
<accession>A0A834LJF2</accession>
<feature type="domain" description="Ternary complex factor MIP1 leucine-zipper" evidence="4">
    <location>
        <begin position="146"/>
        <end position="227"/>
    </location>
</feature>
<evidence type="ECO:0000259" key="4">
    <source>
        <dbReference type="Pfam" id="PF14389"/>
    </source>
</evidence>
<protein>
    <submittedName>
        <fullName evidence="5">Uncharacterized protein</fullName>
    </submittedName>
</protein>
<name>A0A834LJF2_RHOSS</name>
<dbReference type="Pfam" id="PF04784">
    <property type="entry name" value="DUF547"/>
    <property type="match status" value="1"/>
</dbReference>
<keyword evidence="6" id="KW-1185">Reference proteome</keyword>